<accession>A0A2M6XDI6</accession>
<protein>
    <submittedName>
        <fullName evidence="2">AAA family ATPase</fullName>
    </submittedName>
</protein>
<feature type="domain" description="AAA+ ATPase" evidence="1">
    <location>
        <begin position="15"/>
        <end position="137"/>
    </location>
</feature>
<dbReference type="Gene3D" id="3.40.50.300">
    <property type="entry name" value="P-loop containing nucleotide triphosphate hydrolases"/>
    <property type="match status" value="1"/>
</dbReference>
<sequence>MISRIYDNLENRLKPNRAVMIFGPRRVGKTTLLNKFLSETKLKYKLDNGENLSVQQILSSSDFSQIISYIDPYELYVIDEAHKVPNIGLGLKIIVDQIPKIKVVATGSSSFELLGQTGEPLTGRKISLTLFPVSQMELKEQLSPFELKQKLPEFLVFGGYPEVLTNSHKVEKIEILEELVNSYLLKDILELEQVKGSKILLDLLRLIAFQIGSKVSLSELSRELGIDLKTVARYLDLFEKSFILYNLRGFSRNLRSEIKQQSKYYFYDNGIRNAVISNYNDLGLRDDIGKLWENFLVVERLKKQAYGSIFTNNYFWRTWEGKEVDWVEERGGKLFGYEFKWGNKKTKLSTEWLKTYSNASFETINQENYLSFIV</sequence>
<dbReference type="InterPro" id="IPR041682">
    <property type="entry name" value="AAA_14"/>
</dbReference>
<dbReference type="AlphaFoldDB" id="A0A2M6XDI6"/>
<comment type="caution">
    <text evidence="2">The sequence shown here is derived from an EMBL/GenBank/DDBJ whole genome shotgun (WGS) entry which is preliminary data.</text>
</comment>
<proteinExistence type="predicted"/>
<dbReference type="InterPro" id="IPR003593">
    <property type="entry name" value="AAA+_ATPase"/>
</dbReference>
<dbReference type="Pfam" id="PF13173">
    <property type="entry name" value="AAA_14"/>
    <property type="match status" value="1"/>
</dbReference>
<dbReference type="InterPro" id="IPR027417">
    <property type="entry name" value="P-loop_NTPase"/>
</dbReference>
<evidence type="ECO:0000259" key="1">
    <source>
        <dbReference type="SMART" id="SM00382"/>
    </source>
</evidence>
<dbReference type="PANTHER" id="PTHR43566">
    <property type="entry name" value="CONSERVED PROTEIN"/>
    <property type="match status" value="1"/>
</dbReference>
<dbReference type="SMART" id="SM00382">
    <property type="entry name" value="AAA"/>
    <property type="match status" value="1"/>
</dbReference>
<dbReference type="Proteomes" id="UP000228996">
    <property type="component" value="Unassembled WGS sequence"/>
</dbReference>
<dbReference type="PANTHER" id="PTHR43566:SF1">
    <property type="entry name" value="AAA+ ATPASE DOMAIN-CONTAINING PROTEIN"/>
    <property type="match status" value="1"/>
</dbReference>
<organism evidence="2 3">
    <name type="scientific">Candidatus Shapirobacteria bacterium CG08_land_8_20_14_0_20_39_18</name>
    <dbReference type="NCBI Taxonomy" id="1974883"/>
    <lineage>
        <taxon>Bacteria</taxon>
        <taxon>Candidatus Shapironibacteriota</taxon>
    </lineage>
</organism>
<gene>
    <name evidence="2" type="ORF">COT44_01520</name>
</gene>
<reference evidence="3" key="1">
    <citation type="submission" date="2017-09" db="EMBL/GenBank/DDBJ databases">
        <title>Depth-based differentiation of microbial function through sediment-hosted aquifers and enrichment of novel symbionts in the deep terrestrial subsurface.</title>
        <authorList>
            <person name="Probst A.J."/>
            <person name="Ladd B."/>
            <person name="Jarett J.K."/>
            <person name="Geller-Mcgrath D.E."/>
            <person name="Sieber C.M.K."/>
            <person name="Emerson J.B."/>
            <person name="Anantharaman K."/>
            <person name="Thomas B.C."/>
            <person name="Malmstrom R."/>
            <person name="Stieglmeier M."/>
            <person name="Klingl A."/>
            <person name="Woyke T."/>
            <person name="Ryan C.M."/>
            <person name="Banfield J.F."/>
        </authorList>
    </citation>
    <scope>NUCLEOTIDE SEQUENCE [LARGE SCALE GENOMIC DNA]</scope>
</reference>
<name>A0A2M6XDI6_9BACT</name>
<evidence type="ECO:0000313" key="3">
    <source>
        <dbReference type="Proteomes" id="UP000228996"/>
    </source>
</evidence>
<dbReference type="EMBL" id="PEYO01000007">
    <property type="protein sequence ID" value="PIU03740.1"/>
    <property type="molecule type" value="Genomic_DNA"/>
</dbReference>
<dbReference type="Pfam" id="PF13635">
    <property type="entry name" value="DUF4143"/>
    <property type="match status" value="1"/>
</dbReference>
<evidence type="ECO:0000313" key="2">
    <source>
        <dbReference type="EMBL" id="PIU03740.1"/>
    </source>
</evidence>
<dbReference type="InterPro" id="IPR025420">
    <property type="entry name" value="DUF4143"/>
</dbReference>
<dbReference type="SUPFAM" id="SSF52540">
    <property type="entry name" value="P-loop containing nucleoside triphosphate hydrolases"/>
    <property type="match status" value="1"/>
</dbReference>